<feature type="domain" description="Protein kinase" evidence="1">
    <location>
        <begin position="25"/>
        <end position="313"/>
    </location>
</feature>
<evidence type="ECO:0000313" key="2">
    <source>
        <dbReference type="EMBL" id="GID80943.1"/>
    </source>
</evidence>
<comment type="caution">
    <text evidence="2">The sequence shown here is derived from an EMBL/GenBank/DDBJ whole genome shotgun (WGS) entry which is preliminary data.</text>
</comment>
<sequence>MRADRPIWNTAGLQVVVRTEDDQAIELTRRIGAGGQGEVWEAGGGRLAVKLLHSRDQRAAERLAAQLRTLRLLDLGDLPIARPLALLSPPHLGYTMVMLADMVALRQLFAPTGRTALVPWYTETGGLRRRLRLLGRTASALAGLHGRGLCYGDPSPVNVMVSEPLDHEQVYLIDVDNVAVMSEVRGNAYATRGYSAPEVLAGRLGVSSLSDAYAFAVMAFELLTVVHPFIGDKVYDGEPDLEDKAFAGELPWIEHSTQPSNRSRFGLARDVVLTPGLRTLAARAFEAGVAEPTARPTVAEWRTKLYEAADLTLACPECHGTYFGSRATCPWCGVAPPPALFAQLLTQVGLEAGKPMFAETRRALLVQRQVVTPVSARTAVAAVDELEQSVVDLWYDHNDRLTVTNRWDRPVWLVGVGGGPRMAIAVGHDATIPMFNRRSGWELHFGPAHEPHRVLRFSRLVRKDNR</sequence>
<evidence type="ECO:0000313" key="3">
    <source>
        <dbReference type="Proteomes" id="UP000609879"/>
    </source>
</evidence>
<dbReference type="SUPFAM" id="SSF56112">
    <property type="entry name" value="Protein kinase-like (PK-like)"/>
    <property type="match status" value="1"/>
</dbReference>
<dbReference type="Pfam" id="PF00069">
    <property type="entry name" value="Pkinase"/>
    <property type="match status" value="1"/>
</dbReference>
<dbReference type="SMART" id="SM00220">
    <property type="entry name" value="S_TKc"/>
    <property type="match status" value="1"/>
</dbReference>
<protein>
    <recommendedName>
        <fullName evidence="1">Protein kinase domain-containing protein</fullName>
    </recommendedName>
</protein>
<name>A0ABQ3YLS0_9ACTN</name>
<organism evidence="2 3">
    <name type="scientific">Paractinoplanes deccanensis</name>
    <dbReference type="NCBI Taxonomy" id="113561"/>
    <lineage>
        <taxon>Bacteria</taxon>
        <taxon>Bacillati</taxon>
        <taxon>Actinomycetota</taxon>
        <taxon>Actinomycetes</taxon>
        <taxon>Micromonosporales</taxon>
        <taxon>Micromonosporaceae</taxon>
        <taxon>Paractinoplanes</taxon>
    </lineage>
</organism>
<accession>A0ABQ3YLS0</accession>
<proteinExistence type="predicted"/>
<reference evidence="2 3" key="1">
    <citation type="submission" date="2021-01" db="EMBL/GenBank/DDBJ databases">
        <title>Whole genome shotgun sequence of Actinoplanes deccanensis NBRC 13994.</title>
        <authorList>
            <person name="Komaki H."/>
            <person name="Tamura T."/>
        </authorList>
    </citation>
    <scope>NUCLEOTIDE SEQUENCE [LARGE SCALE GENOMIC DNA]</scope>
    <source>
        <strain evidence="2 3">NBRC 13994</strain>
    </source>
</reference>
<dbReference type="Gene3D" id="1.10.510.10">
    <property type="entry name" value="Transferase(Phosphotransferase) domain 1"/>
    <property type="match status" value="1"/>
</dbReference>
<evidence type="ECO:0000259" key="1">
    <source>
        <dbReference type="PROSITE" id="PS50011"/>
    </source>
</evidence>
<dbReference type="Proteomes" id="UP000609879">
    <property type="component" value="Unassembled WGS sequence"/>
</dbReference>
<keyword evidence="3" id="KW-1185">Reference proteome</keyword>
<dbReference type="PROSITE" id="PS50011">
    <property type="entry name" value="PROTEIN_KINASE_DOM"/>
    <property type="match status" value="1"/>
</dbReference>
<dbReference type="EMBL" id="BOMI01000212">
    <property type="protein sequence ID" value="GID80943.1"/>
    <property type="molecule type" value="Genomic_DNA"/>
</dbReference>
<dbReference type="PANTHER" id="PTHR44329">
    <property type="entry name" value="SERINE/THREONINE-PROTEIN KINASE TNNI3K-RELATED"/>
    <property type="match status" value="1"/>
</dbReference>
<gene>
    <name evidence="2" type="ORF">Ade02nite_95840</name>
</gene>
<dbReference type="InterPro" id="IPR011009">
    <property type="entry name" value="Kinase-like_dom_sf"/>
</dbReference>
<dbReference type="InterPro" id="IPR051681">
    <property type="entry name" value="Ser/Thr_Kinases-Pseudokinases"/>
</dbReference>
<dbReference type="InterPro" id="IPR000719">
    <property type="entry name" value="Prot_kinase_dom"/>
</dbReference>